<name>A0A1X2IGX7_9FUNG</name>
<protein>
    <submittedName>
        <fullName evidence="2">Uncharacterized protein</fullName>
    </submittedName>
</protein>
<organism evidence="2 3">
    <name type="scientific">Absidia repens</name>
    <dbReference type="NCBI Taxonomy" id="90262"/>
    <lineage>
        <taxon>Eukaryota</taxon>
        <taxon>Fungi</taxon>
        <taxon>Fungi incertae sedis</taxon>
        <taxon>Mucoromycota</taxon>
        <taxon>Mucoromycotina</taxon>
        <taxon>Mucoromycetes</taxon>
        <taxon>Mucorales</taxon>
        <taxon>Cunninghamellaceae</taxon>
        <taxon>Absidia</taxon>
    </lineage>
</organism>
<feature type="region of interest" description="Disordered" evidence="1">
    <location>
        <begin position="117"/>
        <end position="243"/>
    </location>
</feature>
<reference evidence="2 3" key="1">
    <citation type="submission" date="2016-07" db="EMBL/GenBank/DDBJ databases">
        <title>Pervasive Adenine N6-methylation of Active Genes in Fungi.</title>
        <authorList>
            <consortium name="DOE Joint Genome Institute"/>
            <person name="Mondo S.J."/>
            <person name="Dannebaum R.O."/>
            <person name="Kuo R.C."/>
            <person name="Labutti K."/>
            <person name="Haridas S."/>
            <person name="Kuo A."/>
            <person name="Salamov A."/>
            <person name="Ahrendt S.R."/>
            <person name="Lipzen A."/>
            <person name="Sullivan W."/>
            <person name="Andreopoulos W.B."/>
            <person name="Clum A."/>
            <person name="Lindquist E."/>
            <person name="Daum C."/>
            <person name="Ramamoorthy G.K."/>
            <person name="Gryganskyi A."/>
            <person name="Culley D."/>
            <person name="Magnuson J.K."/>
            <person name="James T.Y."/>
            <person name="O'Malley M.A."/>
            <person name="Stajich J.E."/>
            <person name="Spatafora J.W."/>
            <person name="Visel A."/>
            <person name="Grigoriev I.V."/>
        </authorList>
    </citation>
    <scope>NUCLEOTIDE SEQUENCE [LARGE SCALE GENOMIC DNA]</scope>
    <source>
        <strain evidence="2 3">NRRL 1336</strain>
    </source>
</reference>
<proteinExistence type="predicted"/>
<dbReference type="STRING" id="90262.A0A1X2IGX7"/>
<feature type="region of interest" description="Disordered" evidence="1">
    <location>
        <begin position="525"/>
        <end position="546"/>
    </location>
</feature>
<feature type="region of interest" description="Disordered" evidence="1">
    <location>
        <begin position="659"/>
        <end position="687"/>
    </location>
</feature>
<feature type="compositionally biased region" description="Basic and acidic residues" evidence="1">
    <location>
        <begin position="537"/>
        <end position="546"/>
    </location>
</feature>
<accession>A0A1X2IGX7</accession>
<dbReference type="Proteomes" id="UP000193560">
    <property type="component" value="Unassembled WGS sequence"/>
</dbReference>
<keyword evidence="3" id="KW-1185">Reference proteome</keyword>
<gene>
    <name evidence="2" type="ORF">BCR42DRAFT_33367</name>
</gene>
<comment type="caution">
    <text evidence="2">The sequence shown here is derived from an EMBL/GenBank/DDBJ whole genome shotgun (WGS) entry which is preliminary data.</text>
</comment>
<dbReference type="AlphaFoldDB" id="A0A1X2IGX7"/>
<feature type="compositionally biased region" description="Low complexity" evidence="1">
    <location>
        <begin position="173"/>
        <end position="190"/>
    </location>
</feature>
<dbReference type="EMBL" id="MCGE01000011">
    <property type="protein sequence ID" value="ORZ16293.1"/>
    <property type="molecule type" value="Genomic_DNA"/>
</dbReference>
<feature type="compositionally biased region" description="Polar residues" evidence="1">
    <location>
        <begin position="227"/>
        <end position="243"/>
    </location>
</feature>
<feature type="compositionally biased region" description="Low complexity" evidence="1">
    <location>
        <begin position="363"/>
        <end position="380"/>
    </location>
</feature>
<evidence type="ECO:0000313" key="3">
    <source>
        <dbReference type="Proteomes" id="UP000193560"/>
    </source>
</evidence>
<feature type="compositionally biased region" description="Pro residues" evidence="1">
    <location>
        <begin position="213"/>
        <end position="224"/>
    </location>
</feature>
<evidence type="ECO:0000256" key="1">
    <source>
        <dbReference type="SAM" id="MobiDB-lite"/>
    </source>
</evidence>
<feature type="region of interest" description="Disordered" evidence="1">
    <location>
        <begin position="347"/>
        <end position="393"/>
    </location>
</feature>
<evidence type="ECO:0000313" key="2">
    <source>
        <dbReference type="EMBL" id="ORZ16293.1"/>
    </source>
</evidence>
<sequence length="687" mass="76696">MNAVYSKGPLYSCLLEDNDLTQSSSPTTPPHLFQPQAEDILTDEDLLDLFRIVKQVLRKKPDANKLAKLLFCVSYALGDHVKFFKPLHEDRILFRNDDAFSTSSSVHVVRLPQNSSCCSSNIRPMDSPPSSSSPSTANGVAGDTLSHPPLPDYTNNSNHDSIQKWHDMTVPISSPSSSTTSQSPLTKLLPVPFLTNPSQPSITATTTTSSPPSFTPQPTTPLPSQPFDQQPTTTSIPSDHTSTDAYSVRSYTNLYPSISAATPLPPPSSSSSSAIPYELTEPRRAFHRSPLPLPPLATATAHAEILTEPKQRGFYYQEGRIAREPVALQRYAEQGILTQASLMQKRKRATATSSSTDPDTMYPSSISSSSPHPSSPSSFPHTPPAKKPKIPHRHGEFESRRDDILHRLQNITIQELEQKAERMPENFALVIERVAMPRMEGGTTVDTLTKDQAAALLAPSLDILTHHSNMKPHQDNGMNQNGIYYNSDYFRLYLAFDQFQKTFAFLFPQDVVVVAITEEDDDDDLWKSTLKDGNSSGRERDRDRERNTNMKAYRPWIEPRLMGTHWAAFRRNIVVGERMMQLTKLVGQGVLLMTKELSGSKLHLTFTNNEWDEFVRYLVDNTTTLVHPLRRKFIDAYWFHHPQGTIVAPAQRHALYRAALPPSPSSSPPTHGTNSTFLPKHGPIVLD</sequence>
<dbReference type="OrthoDB" id="2363016at2759"/>
<feature type="compositionally biased region" description="Low complexity" evidence="1">
    <location>
        <begin position="197"/>
        <end position="212"/>
    </location>
</feature>